<dbReference type="GO" id="GO:0036159">
    <property type="term" value="P:inner dynein arm assembly"/>
    <property type="evidence" value="ECO:0007669"/>
    <property type="project" value="TreeGrafter"/>
</dbReference>
<feature type="region of interest" description="Disordered" evidence="2">
    <location>
        <begin position="120"/>
        <end position="251"/>
    </location>
</feature>
<feature type="compositionally biased region" description="Basic and acidic residues" evidence="2">
    <location>
        <begin position="157"/>
        <end position="198"/>
    </location>
</feature>
<feature type="compositionally biased region" description="Basic and acidic residues" evidence="2">
    <location>
        <begin position="526"/>
        <end position="543"/>
    </location>
</feature>
<dbReference type="EMBL" id="SNRW01002074">
    <property type="protein sequence ID" value="KAA6394016.1"/>
    <property type="molecule type" value="Genomic_DNA"/>
</dbReference>
<dbReference type="InterPro" id="IPR052004">
    <property type="entry name" value="Dynein_assembly_factor_4"/>
</dbReference>
<proteinExistence type="predicted"/>
<dbReference type="GO" id="GO:0036158">
    <property type="term" value="P:outer dynein arm assembly"/>
    <property type="evidence" value="ECO:0007669"/>
    <property type="project" value="TreeGrafter"/>
</dbReference>
<feature type="compositionally biased region" description="Basic and acidic residues" evidence="2">
    <location>
        <begin position="120"/>
        <end position="142"/>
    </location>
</feature>
<gene>
    <name evidence="3" type="ORF">EZS28_010457</name>
</gene>
<sequence length="556" mass="65041">MNFTAIVNFDPTKQTESKINFSIKGPFYSSQEKPYENITCECTKEYFKLRQNIEPHIFCELLFPHEVKQESENIIIAINRTDKNIYVTLEKEEQGIVWDCITIQEKDKLKMKELRNKRIDQHNERMKEKIKKDLQLKEEKQTQQRRSVISQQISIDSSERSRVQEELDRQRYEMLRDFNPEDHVIKDATQEEARAADQKEEDEDDDEEDDDEEEDDEEEKQKDSKSNQKQISQRNDDNQKSIPPVRQSSVIVASFTPKPGVFNVPARSKEDKPVIHRPYVPTNMSDEDKFASEEYLQQEGDKKFKKGDFPSALQQFNAVLNINGNNLHSLNARVITHLNIGNFTEARIDAIKVDKLLDLLSERDQLESIASLTKPNRSGSNQLIQRNNNQIMNQNRNEQLLERKLDVNSSSTNNGGIELDGNNSDEEKLIILQKLPKYDLSQINNLRAKTYARAAIASNGLRQFKEAVEWMNKALKIKPDDEEFKERLAVYKRNVELQAEERYKAFHAPVEEDTKDKEGKIKEFKEFEKEDNEQKENKQEMVKDNNSLVAQHFHVE</sequence>
<dbReference type="CDD" id="cd06463">
    <property type="entry name" value="p23_like"/>
    <property type="match status" value="1"/>
</dbReference>
<dbReference type="OrthoDB" id="10250354at2759"/>
<dbReference type="InterPro" id="IPR011990">
    <property type="entry name" value="TPR-like_helical_dom_sf"/>
</dbReference>
<evidence type="ECO:0000256" key="2">
    <source>
        <dbReference type="SAM" id="MobiDB-lite"/>
    </source>
</evidence>
<dbReference type="GO" id="GO:0003341">
    <property type="term" value="P:cilium movement"/>
    <property type="evidence" value="ECO:0007669"/>
    <property type="project" value="TreeGrafter"/>
</dbReference>
<dbReference type="SUPFAM" id="SSF48452">
    <property type="entry name" value="TPR-like"/>
    <property type="match status" value="1"/>
</dbReference>
<comment type="caution">
    <text evidence="3">The sequence shown here is derived from an EMBL/GenBank/DDBJ whole genome shotgun (WGS) entry which is preliminary data.</text>
</comment>
<dbReference type="PANTHER" id="PTHR46492">
    <property type="entry name" value="DYNEIN ASSEMBLY FACTOR 4, AXONEMAL"/>
    <property type="match status" value="1"/>
</dbReference>
<dbReference type="Gene3D" id="1.25.40.10">
    <property type="entry name" value="Tetratricopeptide repeat domain"/>
    <property type="match status" value="1"/>
</dbReference>
<dbReference type="PANTHER" id="PTHR46492:SF1">
    <property type="entry name" value="DYNEIN AXONEMAL ASSEMBLY FACTOR 4"/>
    <property type="match status" value="1"/>
</dbReference>
<evidence type="ECO:0000256" key="1">
    <source>
        <dbReference type="PROSITE-ProRule" id="PRU00339"/>
    </source>
</evidence>
<dbReference type="InterPro" id="IPR008978">
    <property type="entry name" value="HSP20-like_chaperone"/>
</dbReference>
<dbReference type="Proteomes" id="UP000324800">
    <property type="component" value="Unassembled WGS sequence"/>
</dbReference>
<evidence type="ECO:0000313" key="4">
    <source>
        <dbReference type="Proteomes" id="UP000324800"/>
    </source>
</evidence>
<accession>A0A5J4WH63</accession>
<evidence type="ECO:0008006" key="5">
    <source>
        <dbReference type="Google" id="ProtNLM"/>
    </source>
</evidence>
<dbReference type="InterPro" id="IPR019734">
    <property type="entry name" value="TPR_rpt"/>
</dbReference>
<name>A0A5J4WH63_9EUKA</name>
<feature type="compositionally biased region" description="Acidic residues" evidence="2">
    <location>
        <begin position="199"/>
        <end position="218"/>
    </location>
</feature>
<dbReference type="PROSITE" id="PS50005">
    <property type="entry name" value="TPR"/>
    <property type="match status" value="1"/>
</dbReference>
<evidence type="ECO:0000313" key="3">
    <source>
        <dbReference type="EMBL" id="KAA6394016.1"/>
    </source>
</evidence>
<feature type="compositionally biased region" description="Low complexity" evidence="2">
    <location>
        <begin position="144"/>
        <end position="156"/>
    </location>
</feature>
<dbReference type="AlphaFoldDB" id="A0A5J4WH63"/>
<keyword evidence="1" id="KW-0802">TPR repeat</keyword>
<reference evidence="3 4" key="1">
    <citation type="submission" date="2019-03" db="EMBL/GenBank/DDBJ databases">
        <title>Single cell metagenomics reveals metabolic interactions within the superorganism composed of flagellate Streblomastix strix and complex community of Bacteroidetes bacteria on its surface.</title>
        <authorList>
            <person name="Treitli S.C."/>
            <person name="Kolisko M."/>
            <person name="Husnik F."/>
            <person name="Keeling P."/>
            <person name="Hampl V."/>
        </authorList>
    </citation>
    <scope>NUCLEOTIDE SEQUENCE [LARGE SCALE GENOMIC DNA]</scope>
    <source>
        <strain evidence="3">ST1C</strain>
    </source>
</reference>
<feature type="repeat" description="TPR" evidence="1">
    <location>
        <begin position="448"/>
        <end position="481"/>
    </location>
</feature>
<organism evidence="3 4">
    <name type="scientific">Streblomastix strix</name>
    <dbReference type="NCBI Taxonomy" id="222440"/>
    <lineage>
        <taxon>Eukaryota</taxon>
        <taxon>Metamonada</taxon>
        <taxon>Preaxostyla</taxon>
        <taxon>Oxymonadida</taxon>
        <taxon>Streblomastigidae</taxon>
        <taxon>Streblomastix</taxon>
    </lineage>
</organism>
<dbReference type="SMART" id="SM00028">
    <property type="entry name" value="TPR"/>
    <property type="match status" value="2"/>
</dbReference>
<feature type="region of interest" description="Disordered" evidence="2">
    <location>
        <begin position="526"/>
        <end position="556"/>
    </location>
</feature>
<protein>
    <recommendedName>
        <fullName evidence="5">Dynein assembly factor 4, axonemal</fullName>
    </recommendedName>
</protein>
<dbReference type="SUPFAM" id="SSF49764">
    <property type="entry name" value="HSP20-like chaperones"/>
    <property type="match status" value="1"/>
</dbReference>